<protein>
    <submittedName>
        <fullName evidence="2">Uncharacterized protein</fullName>
    </submittedName>
</protein>
<name>A0A0B6ZED2_9EUPU</name>
<evidence type="ECO:0000313" key="2">
    <source>
        <dbReference type="EMBL" id="CEK66221.1"/>
    </source>
</evidence>
<feature type="non-terminal residue" evidence="2">
    <location>
        <position position="138"/>
    </location>
</feature>
<feature type="non-terminal residue" evidence="2">
    <location>
        <position position="1"/>
    </location>
</feature>
<organism evidence="2">
    <name type="scientific">Arion vulgaris</name>
    <dbReference type="NCBI Taxonomy" id="1028688"/>
    <lineage>
        <taxon>Eukaryota</taxon>
        <taxon>Metazoa</taxon>
        <taxon>Spiralia</taxon>
        <taxon>Lophotrochozoa</taxon>
        <taxon>Mollusca</taxon>
        <taxon>Gastropoda</taxon>
        <taxon>Heterobranchia</taxon>
        <taxon>Euthyneura</taxon>
        <taxon>Panpulmonata</taxon>
        <taxon>Eupulmonata</taxon>
        <taxon>Stylommatophora</taxon>
        <taxon>Helicina</taxon>
        <taxon>Arionoidea</taxon>
        <taxon>Arionidae</taxon>
        <taxon>Arion</taxon>
    </lineage>
</organism>
<dbReference type="AlphaFoldDB" id="A0A0B6ZED2"/>
<feature type="region of interest" description="Disordered" evidence="1">
    <location>
        <begin position="20"/>
        <end position="52"/>
    </location>
</feature>
<dbReference type="EMBL" id="HACG01019356">
    <property type="protein sequence ID" value="CEK66221.1"/>
    <property type="molecule type" value="Transcribed_RNA"/>
</dbReference>
<feature type="compositionally biased region" description="Basic and acidic residues" evidence="1">
    <location>
        <begin position="42"/>
        <end position="52"/>
    </location>
</feature>
<proteinExistence type="predicted"/>
<accession>A0A0B6ZED2</accession>
<evidence type="ECO:0000256" key="1">
    <source>
        <dbReference type="SAM" id="MobiDB-lite"/>
    </source>
</evidence>
<sequence length="138" mass="15692">TYKFKRETDTKMILLKAAVHGGGSSASTQNTQETKLEQNGIKSHETKQEGNGLKSEEFKWEQFYYFDPSERSQNVSDFDSCFDICFSDVTKLPFHTSPCAMRWSNKRFIGIVHAKLLEEKVEGNLTKTMLVNQDASAP</sequence>
<reference evidence="2" key="1">
    <citation type="submission" date="2014-12" db="EMBL/GenBank/DDBJ databases">
        <title>Insight into the proteome of Arion vulgaris.</title>
        <authorList>
            <person name="Aradska J."/>
            <person name="Bulat T."/>
            <person name="Smidak R."/>
            <person name="Sarate P."/>
            <person name="Gangsoo J."/>
            <person name="Sialana F."/>
            <person name="Bilban M."/>
            <person name="Lubec G."/>
        </authorList>
    </citation>
    <scope>NUCLEOTIDE SEQUENCE</scope>
    <source>
        <tissue evidence="2">Skin</tissue>
    </source>
</reference>
<gene>
    <name evidence="2" type="primary">ORF57744</name>
</gene>